<evidence type="ECO:0000313" key="1">
    <source>
        <dbReference type="EMBL" id="KAF2189621.1"/>
    </source>
</evidence>
<gene>
    <name evidence="1" type="ORF">K469DRAFT_700854</name>
</gene>
<dbReference type="AlphaFoldDB" id="A0A6A6ECP9"/>
<proteinExistence type="predicted"/>
<evidence type="ECO:0000313" key="2">
    <source>
        <dbReference type="Proteomes" id="UP000800200"/>
    </source>
</evidence>
<reference evidence="1" key="1">
    <citation type="journal article" date="2020" name="Stud. Mycol.">
        <title>101 Dothideomycetes genomes: a test case for predicting lifestyles and emergence of pathogens.</title>
        <authorList>
            <person name="Haridas S."/>
            <person name="Albert R."/>
            <person name="Binder M."/>
            <person name="Bloem J."/>
            <person name="Labutti K."/>
            <person name="Salamov A."/>
            <person name="Andreopoulos B."/>
            <person name="Baker S."/>
            <person name="Barry K."/>
            <person name="Bills G."/>
            <person name="Bluhm B."/>
            <person name="Cannon C."/>
            <person name="Castanera R."/>
            <person name="Culley D."/>
            <person name="Daum C."/>
            <person name="Ezra D."/>
            <person name="Gonzalez J."/>
            <person name="Henrissat B."/>
            <person name="Kuo A."/>
            <person name="Liang C."/>
            <person name="Lipzen A."/>
            <person name="Lutzoni F."/>
            <person name="Magnuson J."/>
            <person name="Mondo S."/>
            <person name="Nolan M."/>
            <person name="Ohm R."/>
            <person name="Pangilinan J."/>
            <person name="Park H.-J."/>
            <person name="Ramirez L."/>
            <person name="Alfaro M."/>
            <person name="Sun H."/>
            <person name="Tritt A."/>
            <person name="Yoshinaga Y."/>
            <person name="Zwiers L.-H."/>
            <person name="Turgeon B."/>
            <person name="Goodwin S."/>
            <person name="Spatafora J."/>
            <person name="Crous P."/>
            <person name="Grigoriev I."/>
        </authorList>
    </citation>
    <scope>NUCLEOTIDE SEQUENCE</scope>
    <source>
        <strain evidence="1">CBS 207.26</strain>
    </source>
</reference>
<sequence>MSISHEEADAGGVVGLHDLWLMSDILERLGTRFSGFEGFQGSIFPLMSSRCDHRTFDGTGLVGAL</sequence>
<dbReference type="Proteomes" id="UP000800200">
    <property type="component" value="Unassembled WGS sequence"/>
</dbReference>
<protein>
    <submittedName>
        <fullName evidence="1">Uncharacterized protein</fullName>
    </submittedName>
</protein>
<organism evidence="1 2">
    <name type="scientific">Zopfia rhizophila CBS 207.26</name>
    <dbReference type="NCBI Taxonomy" id="1314779"/>
    <lineage>
        <taxon>Eukaryota</taxon>
        <taxon>Fungi</taxon>
        <taxon>Dikarya</taxon>
        <taxon>Ascomycota</taxon>
        <taxon>Pezizomycotina</taxon>
        <taxon>Dothideomycetes</taxon>
        <taxon>Dothideomycetes incertae sedis</taxon>
        <taxon>Zopfiaceae</taxon>
        <taxon>Zopfia</taxon>
    </lineage>
</organism>
<accession>A0A6A6ECP9</accession>
<keyword evidence="2" id="KW-1185">Reference proteome</keyword>
<dbReference type="EMBL" id="ML994620">
    <property type="protein sequence ID" value="KAF2189621.1"/>
    <property type="molecule type" value="Genomic_DNA"/>
</dbReference>
<name>A0A6A6ECP9_9PEZI</name>